<name>X1CGK6_9ZZZZ</name>
<evidence type="ECO:0000313" key="2">
    <source>
        <dbReference type="EMBL" id="GAG92212.1"/>
    </source>
</evidence>
<comment type="caution">
    <text evidence="2">The sequence shown here is derived from an EMBL/GenBank/DDBJ whole genome shotgun (WGS) entry which is preliminary data.</text>
</comment>
<sequence>LWLSHRRLPAKKSEFLKDIRELGYYPNYEKFTPEQRWIYHEWLKNKVTIVGIGYVFVRLAELIGMLFHENYDKDKVRNEMKFLLELHRGNESFRSYGLEALRLSYFVEQRKISQERILEISQPAIPEVSVAFFHKCGLAYNWGKEVPQELKRYLHRLLNKYRKEVDFCGPISYRLAETYYASEECEKALLAVKTISKPGYRFMPIEIAIATRCKLNESLEGYELLAAAGINNNYYYYANGKKITKRVEMHAGKGDWIRIENPVKAEATYHFSNFTAEHFDVIATKC</sequence>
<accession>X1CGK6</accession>
<feature type="domain" description="TerB N-terminal" evidence="1">
    <location>
        <begin position="8"/>
        <end position="163"/>
    </location>
</feature>
<evidence type="ECO:0000259" key="1">
    <source>
        <dbReference type="Pfam" id="PF13208"/>
    </source>
</evidence>
<feature type="non-terminal residue" evidence="2">
    <location>
        <position position="1"/>
    </location>
</feature>
<dbReference type="EMBL" id="BART01023406">
    <property type="protein sequence ID" value="GAG92212.1"/>
    <property type="molecule type" value="Genomic_DNA"/>
</dbReference>
<feature type="non-terminal residue" evidence="2">
    <location>
        <position position="286"/>
    </location>
</feature>
<dbReference type="AlphaFoldDB" id="X1CGK6"/>
<dbReference type="Pfam" id="PF13208">
    <property type="entry name" value="TerB_N"/>
    <property type="match status" value="1"/>
</dbReference>
<gene>
    <name evidence="2" type="ORF">S01H4_42594</name>
</gene>
<protein>
    <recommendedName>
        <fullName evidence="1">TerB N-terminal domain-containing protein</fullName>
    </recommendedName>
</protein>
<proteinExistence type="predicted"/>
<organism evidence="2">
    <name type="scientific">marine sediment metagenome</name>
    <dbReference type="NCBI Taxonomy" id="412755"/>
    <lineage>
        <taxon>unclassified sequences</taxon>
        <taxon>metagenomes</taxon>
        <taxon>ecological metagenomes</taxon>
    </lineage>
</organism>
<dbReference type="InterPro" id="IPR025266">
    <property type="entry name" value="TerB_N"/>
</dbReference>
<reference evidence="2" key="1">
    <citation type="journal article" date="2014" name="Front. Microbiol.">
        <title>High frequency of phylogenetically diverse reductive dehalogenase-homologous genes in deep subseafloor sedimentary metagenomes.</title>
        <authorList>
            <person name="Kawai M."/>
            <person name="Futagami T."/>
            <person name="Toyoda A."/>
            <person name="Takaki Y."/>
            <person name="Nishi S."/>
            <person name="Hori S."/>
            <person name="Arai W."/>
            <person name="Tsubouchi T."/>
            <person name="Morono Y."/>
            <person name="Uchiyama I."/>
            <person name="Ito T."/>
            <person name="Fujiyama A."/>
            <person name="Inagaki F."/>
            <person name="Takami H."/>
        </authorList>
    </citation>
    <scope>NUCLEOTIDE SEQUENCE</scope>
    <source>
        <strain evidence="2">Expedition CK06-06</strain>
    </source>
</reference>